<proteinExistence type="predicted"/>
<keyword evidence="4" id="KW-1185">Reference proteome</keyword>
<name>A0A3L9MJL4_9FLAO</name>
<feature type="chain" id="PRO_5018028573" description="LPXTG cell wall anchor domain-containing protein" evidence="2">
    <location>
        <begin position="24"/>
        <end position="80"/>
    </location>
</feature>
<keyword evidence="2" id="KW-0732">Signal</keyword>
<keyword evidence="1" id="KW-0812">Transmembrane</keyword>
<evidence type="ECO:0008006" key="5">
    <source>
        <dbReference type="Google" id="ProtNLM"/>
    </source>
</evidence>
<feature type="transmembrane region" description="Helical" evidence="1">
    <location>
        <begin position="54"/>
        <end position="71"/>
    </location>
</feature>
<gene>
    <name evidence="3" type="ORF">EAH69_02300</name>
</gene>
<evidence type="ECO:0000256" key="2">
    <source>
        <dbReference type="SAM" id="SignalP"/>
    </source>
</evidence>
<dbReference type="Proteomes" id="UP000275348">
    <property type="component" value="Unassembled WGS sequence"/>
</dbReference>
<evidence type="ECO:0000256" key="1">
    <source>
        <dbReference type="SAM" id="Phobius"/>
    </source>
</evidence>
<feature type="signal peptide" evidence="2">
    <location>
        <begin position="1"/>
        <end position="23"/>
    </location>
</feature>
<reference evidence="3 4" key="1">
    <citation type="submission" date="2018-10" db="EMBL/GenBank/DDBJ databases">
        <authorList>
            <person name="Chen X."/>
        </authorList>
    </citation>
    <scope>NUCLEOTIDE SEQUENCE [LARGE SCALE GENOMIC DNA]</scope>
    <source>
        <strain evidence="3 4">YIM 102668</strain>
    </source>
</reference>
<evidence type="ECO:0000313" key="3">
    <source>
        <dbReference type="EMBL" id="RLZ12366.1"/>
    </source>
</evidence>
<keyword evidence="1" id="KW-0472">Membrane</keyword>
<dbReference type="RefSeq" id="WP_121933578.1">
    <property type="nucleotide sequence ID" value="NZ_RDOJ01000002.1"/>
</dbReference>
<evidence type="ECO:0000313" key="4">
    <source>
        <dbReference type="Proteomes" id="UP000275348"/>
    </source>
</evidence>
<comment type="caution">
    <text evidence="3">The sequence shown here is derived from an EMBL/GenBank/DDBJ whole genome shotgun (WGS) entry which is preliminary data.</text>
</comment>
<dbReference type="AlphaFoldDB" id="A0A3L9MJL4"/>
<dbReference type="EMBL" id="RDOJ01000002">
    <property type="protein sequence ID" value="RLZ12366.1"/>
    <property type="molecule type" value="Genomic_DNA"/>
</dbReference>
<accession>A0A3L9MJL4</accession>
<organism evidence="3 4">
    <name type="scientific">Faecalibacter macacae</name>
    <dbReference type="NCBI Taxonomy" id="1859289"/>
    <lineage>
        <taxon>Bacteria</taxon>
        <taxon>Pseudomonadati</taxon>
        <taxon>Bacteroidota</taxon>
        <taxon>Flavobacteriia</taxon>
        <taxon>Flavobacteriales</taxon>
        <taxon>Weeksellaceae</taxon>
        <taxon>Faecalibacter</taxon>
    </lineage>
</organism>
<sequence length="80" mass="8694">MKSIFKLLTIFTVLIFHSPFVYGNDCGDGWECDGENPPTPGQGSGTQKVPLDDYAGLLLATGVLAAGVIYYNKEKQIIKK</sequence>
<protein>
    <recommendedName>
        <fullName evidence="5">LPXTG cell wall anchor domain-containing protein</fullName>
    </recommendedName>
</protein>
<keyword evidence="1" id="KW-1133">Transmembrane helix</keyword>